<evidence type="ECO:0000313" key="2">
    <source>
        <dbReference type="EMBL" id="ETO16591.1"/>
    </source>
</evidence>
<feature type="compositionally biased region" description="Acidic residues" evidence="1">
    <location>
        <begin position="248"/>
        <end position="258"/>
    </location>
</feature>
<organism evidence="2 3">
    <name type="scientific">Reticulomyxa filosa</name>
    <dbReference type="NCBI Taxonomy" id="46433"/>
    <lineage>
        <taxon>Eukaryota</taxon>
        <taxon>Sar</taxon>
        <taxon>Rhizaria</taxon>
        <taxon>Retaria</taxon>
        <taxon>Foraminifera</taxon>
        <taxon>Monothalamids</taxon>
        <taxon>Reticulomyxidae</taxon>
        <taxon>Reticulomyxa</taxon>
    </lineage>
</organism>
<accession>X6MSD0</accession>
<dbReference type="AlphaFoldDB" id="X6MSD0"/>
<feature type="non-terminal residue" evidence="2">
    <location>
        <position position="569"/>
    </location>
</feature>
<name>X6MSD0_RETFI</name>
<feature type="region of interest" description="Disordered" evidence="1">
    <location>
        <begin position="248"/>
        <end position="272"/>
    </location>
</feature>
<keyword evidence="3" id="KW-1185">Reference proteome</keyword>
<dbReference type="EMBL" id="ASPP01018062">
    <property type="protein sequence ID" value="ETO16591.1"/>
    <property type="molecule type" value="Genomic_DNA"/>
</dbReference>
<evidence type="ECO:0000313" key="3">
    <source>
        <dbReference type="Proteomes" id="UP000023152"/>
    </source>
</evidence>
<evidence type="ECO:0000256" key="1">
    <source>
        <dbReference type="SAM" id="MobiDB-lite"/>
    </source>
</evidence>
<gene>
    <name evidence="2" type="ORF">RFI_20748</name>
</gene>
<sequence length="569" mass="65046">MAKSKSKNKSESESDEYEKESDDVYDFLNGIFWSYPGHTKKEPFEQHLSLLNERVMEKWKNSSLIKLLFSHLKTMSMEQRDSSQSTTKAILKQPLFAVHSSIAKRLKLIRIVLSESSPQHKLNSTLIRQLFDIFGELASKAEPSQGQELINILMQWIGDCIPTNENQSSSGFGVFQDIHALQFLLTKCLYLTGHEMSLPRFDTWFKCFVFVGRSKQHFKYNDYDRVFPFQDVKVQIIYIQDLAYDSDDDTGNDSDSNSDDGNGNENKNKKKKKEEYTQYQQLWDFALHATDLSLFEHAIQCIVQLHVGCATDKDLLPSGVQYLLDKCVERFQDILKIPPETVKLVKAVKSMEFMEGIRYGLIIRKCVEIPFGLTFFESSKKGLPLQKTEPVKVVLTLVNESAKQQHQQLRVITTSPLLLETKVPLEEVLVRASNKDSMQSNTLSAFQSAVKEERLELYFNPTPTSKTEQTGKGGKDALALIRPRYVIPRPMWSYVHVGDLFNLVHANGTSRELTITTRIVKRKSGDVNYHFLASYFDPTTDKDGAKFAKIYNALSYPSVVVNVQAYCIL</sequence>
<protein>
    <submittedName>
        <fullName evidence="2">Uncharacterized protein</fullName>
    </submittedName>
</protein>
<reference evidence="2 3" key="1">
    <citation type="journal article" date="2013" name="Curr. Biol.">
        <title>The Genome of the Foraminiferan Reticulomyxa filosa.</title>
        <authorList>
            <person name="Glockner G."/>
            <person name="Hulsmann N."/>
            <person name="Schleicher M."/>
            <person name="Noegel A.A."/>
            <person name="Eichinger L."/>
            <person name="Gallinger C."/>
            <person name="Pawlowski J."/>
            <person name="Sierra R."/>
            <person name="Euteneuer U."/>
            <person name="Pillet L."/>
            <person name="Moustafa A."/>
            <person name="Platzer M."/>
            <person name="Groth M."/>
            <person name="Szafranski K."/>
            <person name="Schliwa M."/>
        </authorList>
    </citation>
    <scope>NUCLEOTIDE SEQUENCE [LARGE SCALE GENOMIC DNA]</scope>
</reference>
<proteinExistence type="predicted"/>
<comment type="caution">
    <text evidence="2">The sequence shown here is derived from an EMBL/GenBank/DDBJ whole genome shotgun (WGS) entry which is preliminary data.</text>
</comment>
<dbReference type="Proteomes" id="UP000023152">
    <property type="component" value="Unassembled WGS sequence"/>
</dbReference>